<dbReference type="PANTHER" id="PTHR21600">
    <property type="entry name" value="MITOCHONDRIAL RNA PSEUDOURIDINE SYNTHASE"/>
    <property type="match status" value="1"/>
</dbReference>
<evidence type="ECO:0000256" key="4">
    <source>
        <dbReference type="ARBA" id="ARBA00031870"/>
    </source>
</evidence>
<organism evidence="8 9">
    <name type="scientific">Arcobacter roscoffensis</name>
    <dbReference type="NCBI Taxonomy" id="2961520"/>
    <lineage>
        <taxon>Bacteria</taxon>
        <taxon>Pseudomonadati</taxon>
        <taxon>Campylobacterota</taxon>
        <taxon>Epsilonproteobacteria</taxon>
        <taxon>Campylobacterales</taxon>
        <taxon>Arcobacteraceae</taxon>
        <taxon>Arcobacter</taxon>
    </lineage>
</organism>
<name>A0ABY5E1C0_9BACT</name>
<gene>
    <name evidence="8" type="ORF">NJU99_12170</name>
</gene>
<dbReference type="Pfam" id="PF00849">
    <property type="entry name" value="PseudoU_synth_2"/>
    <property type="match status" value="1"/>
</dbReference>
<dbReference type="Proteomes" id="UP001060012">
    <property type="component" value="Chromosome"/>
</dbReference>
<protein>
    <recommendedName>
        <fullName evidence="4">RNA pseudouridylate synthase</fullName>
    </recommendedName>
    <alternativeName>
        <fullName evidence="5">RNA-uridine isomerase</fullName>
    </alternativeName>
</protein>
<sequence>MATYDKAYKVLAKQENMSNSKAKDLIDKGLVRAEGKKVMIARGEISTDTKFSVKLPNEVKVLFQDDNIIAVDKPAFLTADEVSKKFKDAILLNRLDKETSGVMMFAKTEEFRVKAIKEFAANRVYKEYVAIVEGRVVDEIEIDKPILTTRERKGSAKSKIDTKKGKPAKTTIYPMLVEGRKSKVKVVIESGRTHQIRVHLNSVGLPIIGDAVYGKVAPNINRVLLHSKKTKILDYEFEAREPREFNVYEFN</sequence>
<dbReference type="SUPFAM" id="SSF55120">
    <property type="entry name" value="Pseudouridine synthase"/>
    <property type="match status" value="1"/>
</dbReference>
<dbReference type="PANTHER" id="PTHR21600:SF44">
    <property type="entry name" value="RIBOSOMAL LARGE SUBUNIT PSEUDOURIDINE SYNTHASE D"/>
    <property type="match status" value="1"/>
</dbReference>
<dbReference type="PROSITE" id="PS01129">
    <property type="entry name" value="PSI_RLU"/>
    <property type="match status" value="1"/>
</dbReference>
<dbReference type="InterPro" id="IPR050188">
    <property type="entry name" value="RluA_PseudoU_synthase"/>
</dbReference>
<dbReference type="PROSITE" id="PS50889">
    <property type="entry name" value="S4"/>
    <property type="match status" value="1"/>
</dbReference>
<accession>A0ABY5E1C0</accession>
<keyword evidence="3" id="KW-0413">Isomerase</keyword>
<dbReference type="InterPro" id="IPR020103">
    <property type="entry name" value="PsdUridine_synth_cat_dom_sf"/>
</dbReference>
<dbReference type="Gene3D" id="3.30.2350.10">
    <property type="entry name" value="Pseudouridine synthase"/>
    <property type="match status" value="1"/>
</dbReference>
<evidence type="ECO:0000256" key="5">
    <source>
        <dbReference type="ARBA" id="ARBA00033164"/>
    </source>
</evidence>
<evidence type="ECO:0000259" key="7">
    <source>
        <dbReference type="Pfam" id="PF00849"/>
    </source>
</evidence>
<dbReference type="RefSeq" id="WP_254576180.1">
    <property type="nucleotide sequence ID" value="NZ_CP100595.1"/>
</dbReference>
<reference evidence="8" key="1">
    <citation type="submission" date="2022-07" db="EMBL/GenBank/DDBJ databases">
        <title>Arcobacter roscoffensis sp. nov., a marine bacterium isolated from coastal seawater collected from Roscoff, France.</title>
        <authorList>
            <person name="Pascual J."/>
            <person name="Lepeaux C."/>
            <person name="Methner A."/>
            <person name="Overmann J."/>
        </authorList>
    </citation>
    <scope>NUCLEOTIDE SEQUENCE</scope>
    <source>
        <strain evidence="8">ARW1-2F2</strain>
    </source>
</reference>
<dbReference type="CDD" id="cd02869">
    <property type="entry name" value="PseudoU_synth_RluA_like"/>
    <property type="match status" value="1"/>
</dbReference>
<comment type="catalytic activity">
    <reaction evidence="1">
        <text>a uridine in RNA = a pseudouridine in RNA</text>
        <dbReference type="Rhea" id="RHEA:48348"/>
        <dbReference type="Rhea" id="RHEA-COMP:12068"/>
        <dbReference type="Rhea" id="RHEA-COMP:12069"/>
        <dbReference type="ChEBI" id="CHEBI:65314"/>
        <dbReference type="ChEBI" id="CHEBI:65315"/>
    </reaction>
</comment>
<evidence type="ECO:0000256" key="2">
    <source>
        <dbReference type="ARBA" id="ARBA00010876"/>
    </source>
</evidence>
<evidence type="ECO:0000313" key="8">
    <source>
        <dbReference type="EMBL" id="UTJ05999.1"/>
    </source>
</evidence>
<dbReference type="InterPro" id="IPR006224">
    <property type="entry name" value="PsdUridine_synth_RluA-like_CS"/>
</dbReference>
<keyword evidence="9" id="KW-1185">Reference proteome</keyword>
<dbReference type="InterPro" id="IPR006145">
    <property type="entry name" value="PsdUridine_synth_RsuA/RluA"/>
</dbReference>
<keyword evidence="6" id="KW-0694">RNA-binding</keyword>
<comment type="similarity">
    <text evidence="2">Belongs to the pseudouridine synthase RluA family.</text>
</comment>
<evidence type="ECO:0000256" key="1">
    <source>
        <dbReference type="ARBA" id="ARBA00000073"/>
    </source>
</evidence>
<evidence type="ECO:0000256" key="6">
    <source>
        <dbReference type="PROSITE-ProRule" id="PRU00182"/>
    </source>
</evidence>
<evidence type="ECO:0000256" key="3">
    <source>
        <dbReference type="ARBA" id="ARBA00023235"/>
    </source>
</evidence>
<evidence type="ECO:0000313" key="9">
    <source>
        <dbReference type="Proteomes" id="UP001060012"/>
    </source>
</evidence>
<proteinExistence type="inferred from homology"/>
<feature type="domain" description="Pseudouridine synthase RsuA/RluA-like" evidence="7">
    <location>
        <begin position="89"/>
        <end position="201"/>
    </location>
</feature>
<dbReference type="EMBL" id="CP100595">
    <property type="protein sequence ID" value="UTJ05999.1"/>
    <property type="molecule type" value="Genomic_DNA"/>
</dbReference>